<keyword evidence="2" id="KW-1185">Reference proteome</keyword>
<protein>
    <submittedName>
        <fullName evidence="1">Uncharacterized protein</fullName>
    </submittedName>
</protein>
<dbReference type="EMBL" id="ML769817">
    <property type="protein sequence ID" value="KAE9387189.1"/>
    <property type="molecule type" value="Genomic_DNA"/>
</dbReference>
<evidence type="ECO:0000313" key="2">
    <source>
        <dbReference type="Proteomes" id="UP000799118"/>
    </source>
</evidence>
<dbReference type="AlphaFoldDB" id="A0A6A4GN49"/>
<organism evidence="1 2">
    <name type="scientific">Gymnopus androsaceus JB14</name>
    <dbReference type="NCBI Taxonomy" id="1447944"/>
    <lineage>
        <taxon>Eukaryota</taxon>
        <taxon>Fungi</taxon>
        <taxon>Dikarya</taxon>
        <taxon>Basidiomycota</taxon>
        <taxon>Agaricomycotina</taxon>
        <taxon>Agaricomycetes</taxon>
        <taxon>Agaricomycetidae</taxon>
        <taxon>Agaricales</taxon>
        <taxon>Marasmiineae</taxon>
        <taxon>Omphalotaceae</taxon>
        <taxon>Gymnopus</taxon>
    </lineage>
</organism>
<dbReference type="Proteomes" id="UP000799118">
    <property type="component" value="Unassembled WGS sequence"/>
</dbReference>
<name>A0A6A4GN49_9AGAR</name>
<accession>A0A6A4GN49</accession>
<proteinExistence type="predicted"/>
<reference evidence="1" key="1">
    <citation type="journal article" date="2019" name="Environ. Microbiol.">
        <title>Fungal ecological strategies reflected in gene transcription - a case study of two litter decomposers.</title>
        <authorList>
            <person name="Barbi F."/>
            <person name="Kohler A."/>
            <person name="Barry K."/>
            <person name="Baskaran P."/>
            <person name="Daum C."/>
            <person name="Fauchery L."/>
            <person name="Ihrmark K."/>
            <person name="Kuo A."/>
            <person name="LaButti K."/>
            <person name="Lipzen A."/>
            <person name="Morin E."/>
            <person name="Grigoriev I.V."/>
            <person name="Henrissat B."/>
            <person name="Lindahl B."/>
            <person name="Martin F."/>
        </authorList>
    </citation>
    <scope>NUCLEOTIDE SEQUENCE</scope>
    <source>
        <strain evidence="1">JB14</strain>
    </source>
</reference>
<evidence type="ECO:0000313" key="1">
    <source>
        <dbReference type="EMBL" id="KAE9387189.1"/>
    </source>
</evidence>
<sequence length="129" mass="14134">MTFDTDDTLWTDVILVKMFAPQEYGSYSCSSDLLVKATPPLFVPTSIKFIQATAEATTLERTPVDVYMSVQVIDRYDVHAQAEARSIAFPINPPGLSKACVPWDVPPYIPVFHSARIALPNPMGTGNSA</sequence>
<gene>
    <name evidence="1" type="ORF">BT96DRAFT_1005367</name>
</gene>